<keyword evidence="3" id="KW-0964">Secreted</keyword>
<dbReference type="Gene3D" id="3.10.450.10">
    <property type="match status" value="1"/>
</dbReference>
<dbReference type="SMART" id="SM00043">
    <property type="entry name" value="CY"/>
    <property type="match status" value="1"/>
</dbReference>
<name>A0A2R5LG54_9ACAR</name>
<evidence type="ECO:0000256" key="1">
    <source>
        <dbReference type="ARBA" id="ARBA00004613"/>
    </source>
</evidence>
<dbReference type="AlphaFoldDB" id="A0A2R5LG54"/>
<dbReference type="GO" id="GO:0005615">
    <property type="term" value="C:extracellular space"/>
    <property type="evidence" value="ECO:0007669"/>
    <property type="project" value="TreeGrafter"/>
</dbReference>
<sequence length="138" mass="15540">MIRFTVVVLALVTVCAATSKPRPVRPRPPPVLGGWRDVDPNSSPEYLELAHFVVGSQTGGLEYYNTVVEVTRARQQVVSGMKYRLTLKVVPSTCKVGEAEYSRDFCLPQPDAPTKRCRAQLYVVPWQNKKQVTSFRCR</sequence>
<proteinExistence type="inferred from homology"/>
<feature type="chain" id="PRO_5018756216" evidence="7">
    <location>
        <begin position="18"/>
        <end position="138"/>
    </location>
</feature>
<dbReference type="SUPFAM" id="SSF54403">
    <property type="entry name" value="Cystatin/monellin"/>
    <property type="match status" value="1"/>
</dbReference>
<dbReference type="GO" id="GO:0031982">
    <property type="term" value="C:vesicle"/>
    <property type="evidence" value="ECO:0007669"/>
    <property type="project" value="TreeGrafter"/>
</dbReference>
<keyword evidence="5" id="KW-0789">Thiol protease inhibitor</keyword>
<evidence type="ECO:0000256" key="3">
    <source>
        <dbReference type="ARBA" id="ARBA00022525"/>
    </source>
</evidence>
<dbReference type="PANTHER" id="PTHR46186:SF2">
    <property type="entry name" value="CYSTATIN"/>
    <property type="match status" value="1"/>
</dbReference>
<dbReference type="InterPro" id="IPR018073">
    <property type="entry name" value="Prot_inh_cystat_CS"/>
</dbReference>
<feature type="signal peptide" evidence="7">
    <location>
        <begin position="1"/>
        <end position="17"/>
    </location>
</feature>
<dbReference type="InterPro" id="IPR046350">
    <property type="entry name" value="Cystatin_sf"/>
</dbReference>
<keyword evidence="6 7" id="KW-0732">Signal</keyword>
<evidence type="ECO:0000256" key="5">
    <source>
        <dbReference type="ARBA" id="ARBA00022704"/>
    </source>
</evidence>
<dbReference type="PANTHER" id="PTHR46186">
    <property type="entry name" value="CYSTATIN"/>
    <property type="match status" value="1"/>
</dbReference>
<protein>
    <submittedName>
        <fullName evidence="9">Putative cystatin</fullName>
    </submittedName>
</protein>
<feature type="domain" description="Cystatin" evidence="8">
    <location>
        <begin position="30"/>
        <end position="138"/>
    </location>
</feature>
<evidence type="ECO:0000313" key="9">
    <source>
        <dbReference type="EMBL" id="MBY08494.1"/>
    </source>
</evidence>
<evidence type="ECO:0000256" key="2">
    <source>
        <dbReference type="ARBA" id="ARBA00009403"/>
    </source>
</evidence>
<dbReference type="GO" id="GO:0004869">
    <property type="term" value="F:cysteine-type endopeptidase inhibitor activity"/>
    <property type="evidence" value="ECO:0007669"/>
    <property type="project" value="UniProtKB-KW"/>
</dbReference>
<evidence type="ECO:0000256" key="4">
    <source>
        <dbReference type="ARBA" id="ARBA00022690"/>
    </source>
</evidence>
<dbReference type="InterPro" id="IPR000010">
    <property type="entry name" value="Cystatin_dom"/>
</dbReference>
<evidence type="ECO:0000256" key="7">
    <source>
        <dbReference type="SAM" id="SignalP"/>
    </source>
</evidence>
<accession>A0A2R5LG54</accession>
<dbReference type="GO" id="GO:0005737">
    <property type="term" value="C:cytoplasm"/>
    <property type="evidence" value="ECO:0007669"/>
    <property type="project" value="TreeGrafter"/>
</dbReference>
<evidence type="ECO:0000256" key="6">
    <source>
        <dbReference type="ARBA" id="ARBA00022729"/>
    </source>
</evidence>
<dbReference type="Pfam" id="PF00031">
    <property type="entry name" value="Cystatin"/>
    <property type="match status" value="1"/>
</dbReference>
<keyword evidence="4" id="KW-0646">Protease inhibitor</keyword>
<dbReference type="PROSITE" id="PS00287">
    <property type="entry name" value="CYSTATIN"/>
    <property type="match status" value="1"/>
</dbReference>
<evidence type="ECO:0000259" key="8">
    <source>
        <dbReference type="SMART" id="SM00043"/>
    </source>
</evidence>
<comment type="similarity">
    <text evidence="2">Belongs to the cystatin family.</text>
</comment>
<dbReference type="EMBL" id="GGLE01004368">
    <property type="protein sequence ID" value="MBY08494.1"/>
    <property type="molecule type" value="Transcribed_RNA"/>
</dbReference>
<reference evidence="9" key="1">
    <citation type="submission" date="2018-03" db="EMBL/GenBank/DDBJ databases">
        <title>The relapsing fever spirochete Borrelia turicatae persists in the highly oxidative environment of its soft-bodied tick vector.</title>
        <authorList>
            <person name="Bourret T.J."/>
            <person name="Boyle W.K."/>
            <person name="Valenzuela J.G."/>
            <person name="Oliveira F."/>
            <person name="Lopez J.E."/>
        </authorList>
    </citation>
    <scope>NUCLEOTIDE SEQUENCE</scope>
    <source>
        <strain evidence="9">Kansas strain/isolate</strain>
        <tissue evidence="9">Salivary glands</tissue>
    </source>
</reference>
<comment type="subcellular location">
    <subcellularLocation>
        <location evidence="1">Secreted</location>
    </subcellularLocation>
</comment>
<dbReference type="CDD" id="cd00042">
    <property type="entry name" value="CY"/>
    <property type="match status" value="1"/>
</dbReference>
<organism evidence="9">
    <name type="scientific">Ornithodoros turicata</name>
    <dbReference type="NCBI Taxonomy" id="34597"/>
    <lineage>
        <taxon>Eukaryota</taxon>
        <taxon>Metazoa</taxon>
        <taxon>Ecdysozoa</taxon>
        <taxon>Arthropoda</taxon>
        <taxon>Chelicerata</taxon>
        <taxon>Arachnida</taxon>
        <taxon>Acari</taxon>
        <taxon>Parasitiformes</taxon>
        <taxon>Ixodida</taxon>
        <taxon>Ixodoidea</taxon>
        <taxon>Argasidae</taxon>
        <taxon>Ornithodorinae</taxon>
        <taxon>Ornithodoros</taxon>
    </lineage>
</organism>